<dbReference type="Pfam" id="PF10604">
    <property type="entry name" value="Polyketide_cyc2"/>
    <property type="match status" value="1"/>
</dbReference>
<evidence type="ECO:0000313" key="1">
    <source>
        <dbReference type="EMBL" id="RNL79294.1"/>
    </source>
</evidence>
<name>A0A3N0DUH8_9ACTN</name>
<dbReference type="AlphaFoldDB" id="A0A3N0DUH8"/>
<accession>A0A3N0DUH8</accession>
<dbReference type="Proteomes" id="UP000277094">
    <property type="component" value="Unassembled WGS sequence"/>
</dbReference>
<dbReference type="Gene3D" id="3.30.530.20">
    <property type="match status" value="1"/>
</dbReference>
<dbReference type="InterPro" id="IPR019587">
    <property type="entry name" value="Polyketide_cyclase/dehydratase"/>
</dbReference>
<dbReference type="EMBL" id="RJSG01000002">
    <property type="protein sequence ID" value="RNL79294.1"/>
    <property type="molecule type" value="Genomic_DNA"/>
</dbReference>
<protein>
    <submittedName>
        <fullName evidence="1">SRPBCC family protein</fullName>
    </submittedName>
</protein>
<dbReference type="CDD" id="cd07821">
    <property type="entry name" value="PYR_PYL_RCAR_like"/>
    <property type="match status" value="1"/>
</dbReference>
<dbReference type="InterPro" id="IPR023393">
    <property type="entry name" value="START-like_dom_sf"/>
</dbReference>
<dbReference type="RefSeq" id="WP_123233796.1">
    <property type="nucleotide sequence ID" value="NZ_RJSG01000002.1"/>
</dbReference>
<comment type="caution">
    <text evidence="1">The sequence shown here is derived from an EMBL/GenBank/DDBJ whole genome shotgun (WGS) entry which is preliminary data.</text>
</comment>
<dbReference type="OrthoDB" id="3399604at2"/>
<gene>
    <name evidence="1" type="ORF">EFL95_09845</name>
</gene>
<sequence>MSTTVTATATVPKPVEHVWAVLSDHEGMSSWGPGLKVTLVEEGTGNRNGLGAVRRIDAPGPAPAIVEEVVVFDENSALGYRAKAGVPFKNYSGLVKLTPAGSGTRVDYSITIDPRVPVVEKGAAAAVARVLLTALVRASKR</sequence>
<proteinExistence type="predicted"/>
<organism evidence="1 2">
    <name type="scientific">Nocardioides marmorisolisilvae</name>
    <dbReference type="NCBI Taxonomy" id="1542737"/>
    <lineage>
        <taxon>Bacteria</taxon>
        <taxon>Bacillati</taxon>
        <taxon>Actinomycetota</taxon>
        <taxon>Actinomycetes</taxon>
        <taxon>Propionibacteriales</taxon>
        <taxon>Nocardioidaceae</taxon>
        <taxon>Nocardioides</taxon>
    </lineage>
</organism>
<keyword evidence="2" id="KW-1185">Reference proteome</keyword>
<dbReference type="SUPFAM" id="SSF55961">
    <property type="entry name" value="Bet v1-like"/>
    <property type="match status" value="1"/>
</dbReference>
<reference evidence="1 2" key="1">
    <citation type="submission" date="2018-11" db="EMBL/GenBank/DDBJ databases">
        <authorList>
            <person name="Li F."/>
        </authorList>
    </citation>
    <scope>NUCLEOTIDE SEQUENCE [LARGE SCALE GENOMIC DNA]</scope>
    <source>
        <strain evidence="1 2">KIS18-7</strain>
    </source>
</reference>
<evidence type="ECO:0000313" key="2">
    <source>
        <dbReference type="Proteomes" id="UP000277094"/>
    </source>
</evidence>